<evidence type="ECO:0000313" key="2">
    <source>
        <dbReference type="Proteomes" id="UP001246244"/>
    </source>
</evidence>
<dbReference type="Proteomes" id="UP001246244">
    <property type="component" value="Unassembled WGS sequence"/>
</dbReference>
<comment type="caution">
    <text evidence="1">The sequence shown here is derived from an EMBL/GenBank/DDBJ whole genome shotgun (WGS) entry which is preliminary data.</text>
</comment>
<reference evidence="2" key="1">
    <citation type="submission" date="2023-07" db="EMBL/GenBank/DDBJ databases">
        <title>Whole-genome sequencing of a new Methanosarcina sp. Z-7115.</title>
        <authorList>
            <person name="Zhilina T.N."/>
            <person name="Merkel A.Y."/>
        </authorList>
    </citation>
    <scope>NUCLEOTIDE SEQUENCE [LARGE SCALE GENOMIC DNA]</scope>
    <source>
        <strain evidence="2">Z-7115</strain>
    </source>
</reference>
<dbReference type="EMBL" id="JAVKPK010000021">
    <property type="protein sequence ID" value="MDR7665477.1"/>
    <property type="molecule type" value="Genomic_DNA"/>
</dbReference>
<sequence length="54" mass="6140">MRIYNDKVQVVAYIDKELFGKIEAERLQTGESMSGMLYSILEAVFSEPIPTEAQ</sequence>
<proteinExistence type="predicted"/>
<protein>
    <submittedName>
        <fullName evidence="1">Uncharacterized protein</fullName>
    </submittedName>
</protein>
<organism evidence="1 2">
    <name type="scientific">Methanosarcina baikalica</name>
    <dbReference type="NCBI Taxonomy" id="3073890"/>
    <lineage>
        <taxon>Archaea</taxon>
        <taxon>Methanobacteriati</taxon>
        <taxon>Methanobacteriota</taxon>
        <taxon>Stenosarchaea group</taxon>
        <taxon>Methanomicrobia</taxon>
        <taxon>Methanosarcinales</taxon>
        <taxon>Methanosarcinaceae</taxon>
        <taxon>Methanosarcina</taxon>
    </lineage>
</organism>
<keyword evidence="2" id="KW-1185">Reference proteome</keyword>
<name>A0ABU2D0J9_9EURY</name>
<gene>
    <name evidence="1" type="ORF">RG963_06730</name>
</gene>
<dbReference type="RefSeq" id="WP_310575502.1">
    <property type="nucleotide sequence ID" value="NZ_JAVKPK010000021.1"/>
</dbReference>
<accession>A0ABU2D0J9</accession>
<evidence type="ECO:0000313" key="1">
    <source>
        <dbReference type="EMBL" id="MDR7665477.1"/>
    </source>
</evidence>